<dbReference type="InterPro" id="IPR036388">
    <property type="entry name" value="WH-like_DNA-bd_sf"/>
</dbReference>
<dbReference type="Proteomes" id="UP001499851">
    <property type="component" value="Unassembled WGS sequence"/>
</dbReference>
<gene>
    <name evidence="6" type="ORF">GCM10009830_38440</name>
</gene>
<organism evidence="6 7">
    <name type="scientific">Glycomyces endophyticus</name>
    <dbReference type="NCBI Taxonomy" id="480996"/>
    <lineage>
        <taxon>Bacteria</taxon>
        <taxon>Bacillati</taxon>
        <taxon>Actinomycetota</taxon>
        <taxon>Actinomycetes</taxon>
        <taxon>Glycomycetales</taxon>
        <taxon>Glycomycetaceae</taxon>
        <taxon>Glycomyces</taxon>
    </lineage>
</organism>
<name>A0ABP4TFX8_9ACTN</name>
<sequence>MNATSAHSVATVDYDRHAQLYVAARAGDRIAQHTLVGELNELLWRAARRSGLDRDSASDVVQTAWLRLWRTEDGLKQPRALVKWLLITVNREAWKVAGNARREVVSDPVDIREPVIEGIEEGFVRDVERESVRRAFLAQSERCRRLLAIVSAVARPDYDHISEVLGMKRGSIGPTRGRCLDKLRKTLMEDPSWAADEERDADGT</sequence>
<keyword evidence="4" id="KW-0804">Transcription</keyword>
<dbReference type="InterPro" id="IPR039425">
    <property type="entry name" value="RNA_pol_sigma-70-like"/>
</dbReference>
<evidence type="ECO:0000256" key="4">
    <source>
        <dbReference type="ARBA" id="ARBA00023163"/>
    </source>
</evidence>
<evidence type="ECO:0000313" key="6">
    <source>
        <dbReference type="EMBL" id="GAA1687210.1"/>
    </source>
</evidence>
<comment type="caution">
    <text evidence="6">The sequence shown here is derived from an EMBL/GenBank/DDBJ whole genome shotgun (WGS) entry which is preliminary data.</text>
</comment>
<dbReference type="EMBL" id="BAAAQF010000017">
    <property type="protein sequence ID" value="GAA1687210.1"/>
    <property type="molecule type" value="Genomic_DNA"/>
</dbReference>
<dbReference type="InterPro" id="IPR013325">
    <property type="entry name" value="RNA_pol_sigma_r2"/>
</dbReference>
<accession>A0ABP4TFX8</accession>
<dbReference type="NCBIfam" id="TIGR02937">
    <property type="entry name" value="sigma70-ECF"/>
    <property type="match status" value="1"/>
</dbReference>
<dbReference type="RefSeq" id="WP_344489684.1">
    <property type="nucleotide sequence ID" value="NZ_BAAAQF010000017.1"/>
</dbReference>
<dbReference type="PANTHER" id="PTHR43133:SF8">
    <property type="entry name" value="RNA POLYMERASE SIGMA FACTOR HI_1459-RELATED"/>
    <property type="match status" value="1"/>
</dbReference>
<evidence type="ECO:0000313" key="7">
    <source>
        <dbReference type="Proteomes" id="UP001499851"/>
    </source>
</evidence>
<dbReference type="Pfam" id="PF04542">
    <property type="entry name" value="Sigma70_r2"/>
    <property type="match status" value="1"/>
</dbReference>
<feature type="domain" description="RNA polymerase sigma-70 region 2" evidence="5">
    <location>
        <begin position="36"/>
        <end position="93"/>
    </location>
</feature>
<reference evidence="7" key="1">
    <citation type="journal article" date="2019" name="Int. J. Syst. Evol. Microbiol.">
        <title>The Global Catalogue of Microorganisms (GCM) 10K type strain sequencing project: providing services to taxonomists for standard genome sequencing and annotation.</title>
        <authorList>
            <consortium name="The Broad Institute Genomics Platform"/>
            <consortium name="The Broad Institute Genome Sequencing Center for Infectious Disease"/>
            <person name="Wu L."/>
            <person name="Ma J."/>
        </authorList>
    </citation>
    <scope>NUCLEOTIDE SEQUENCE [LARGE SCALE GENOMIC DNA]</scope>
    <source>
        <strain evidence="7">JCM 16001</strain>
    </source>
</reference>
<dbReference type="InterPro" id="IPR007627">
    <property type="entry name" value="RNA_pol_sigma70_r2"/>
</dbReference>
<dbReference type="Gene3D" id="1.10.10.10">
    <property type="entry name" value="Winged helix-like DNA-binding domain superfamily/Winged helix DNA-binding domain"/>
    <property type="match status" value="1"/>
</dbReference>
<dbReference type="PANTHER" id="PTHR43133">
    <property type="entry name" value="RNA POLYMERASE ECF-TYPE SIGMA FACTO"/>
    <property type="match status" value="1"/>
</dbReference>
<evidence type="ECO:0000256" key="2">
    <source>
        <dbReference type="ARBA" id="ARBA00023082"/>
    </source>
</evidence>
<proteinExistence type="predicted"/>
<keyword evidence="3" id="KW-0238">DNA-binding</keyword>
<dbReference type="SUPFAM" id="SSF88946">
    <property type="entry name" value="Sigma2 domain of RNA polymerase sigma factors"/>
    <property type="match status" value="1"/>
</dbReference>
<dbReference type="InterPro" id="IPR014284">
    <property type="entry name" value="RNA_pol_sigma-70_dom"/>
</dbReference>
<evidence type="ECO:0000256" key="3">
    <source>
        <dbReference type="ARBA" id="ARBA00023125"/>
    </source>
</evidence>
<keyword evidence="7" id="KW-1185">Reference proteome</keyword>
<keyword evidence="2" id="KW-0731">Sigma factor</keyword>
<evidence type="ECO:0000259" key="5">
    <source>
        <dbReference type="Pfam" id="PF04542"/>
    </source>
</evidence>
<keyword evidence="1" id="KW-0805">Transcription regulation</keyword>
<evidence type="ECO:0000256" key="1">
    <source>
        <dbReference type="ARBA" id="ARBA00023015"/>
    </source>
</evidence>
<protein>
    <submittedName>
        <fullName evidence="6">Sigma-70 family RNA polymerase sigma factor</fullName>
    </submittedName>
</protein>
<dbReference type="Gene3D" id="1.10.1740.10">
    <property type="match status" value="1"/>
</dbReference>